<dbReference type="CDD" id="cd01029">
    <property type="entry name" value="TOPRIM_primases"/>
    <property type="match status" value="1"/>
</dbReference>
<accession>A0A0G1Q945</accession>
<dbReference type="PANTHER" id="PTHR12873:SF0">
    <property type="entry name" value="TWINKLE MTDNA HELICASE"/>
    <property type="match status" value="1"/>
</dbReference>
<name>A0A0G1Q945_9BACT</name>
<dbReference type="GO" id="GO:0008270">
    <property type="term" value="F:zinc ion binding"/>
    <property type="evidence" value="ECO:0007669"/>
    <property type="project" value="InterPro"/>
</dbReference>
<evidence type="ECO:0000313" key="1">
    <source>
        <dbReference type="EMBL" id="KKU41347.1"/>
    </source>
</evidence>
<dbReference type="Proteomes" id="UP000034795">
    <property type="component" value="Unassembled WGS sequence"/>
</dbReference>
<organism evidence="1 2">
    <name type="scientific">Candidatus Uhrbacteria bacterium GW2011_GWE2_46_68</name>
    <dbReference type="NCBI Taxonomy" id="1618994"/>
    <lineage>
        <taxon>Bacteria</taxon>
        <taxon>Candidatus Uhriibacteriota</taxon>
    </lineage>
</organism>
<dbReference type="InterPro" id="IPR027032">
    <property type="entry name" value="Twinkle-like"/>
</dbReference>
<dbReference type="GO" id="GO:0006260">
    <property type="term" value="P:DNA replication"/>
    <property type="evidence" value="ECO:0007669"/>
    <property type="project" value="InterPro"/>
</dbReference>
<dbReference type="GO" id="GO:0003697">
    <property type="term" value="F:single-stranded DNA binding"/>
    <property type="evidence" value="ECO:0007669"/>
    <property type="project" value="InterPro"/>
</dbReference>
<evidence type="ECO:0000313" key="2">
    <source>
        <dbReference type="Proteomes" id="UP000034795"/>
    </source>
</evidence>
<proteinExistence type="predicted"/>
<sequence length="748" mass="84709">MGSILTVQQYLNSKNIEFASRNGELITSCLFCGGDEKRNKLTECHLYINEESGLYQCKRCGAEGNLVTLSRHLGDDPAELGFIERKQKQPIERKPGSKQLAEMIEEWSLNIPPEIKNWLLKERGLSENVIKEANIGWNGKEIMIPIYDEKRNPLFMKKRRSPFITDQNIPKYTNSKGAKMSLFGIENLKDTTFIVITEGEFDALLLRNLNIPSISSTGGAGAFNDDWGSLFQKIQEVYITYDLDDAGREGARKVGALIPHAKIVSLPEEVGEHGDITDYFLKLGKNLADFMELLKTGQIFSDIEESGNRYRELPKPTQKVSIQEWRNIVGDLFPECFAAAEAGISVFTQLLIKDVRNPFGLVYVDVPSSGKTITLNFFSSLRELAYMTDHFSPASFVSHASNKKKEDLAKIDLLPRIRHKTLIVRDLAPIFAERQENLLKSLGILTRVFDGEGYESDSGVHGSRGYFGDYTFMFLAASTPILPRVWKFMGNLGSRLFFLNLNSSDKSEDELANLLIQKDFKKKEGSCREITRELVLNLWQNYKDGIEWNKEDDPEECRRVISRCANLLAHLRGTVNVWSDGGNVDEHHHTNVVIEKPIRINQLLYNLARGHALVCERTQICNEDLWPVIEVTFNSAQYNRIKLLNVLLEYGGTITTSLVETAISCSNPTALKEIETLRVLKIVDIEKVNTSEPGQPEKIVTIKKEFDWFCSDECEQLRSLRPGWKYSNGIPPFEASNIKVPPIDGMKS</sequence>
<evidence type="ECO:0008006" key="3">
    <source>
        <dbReference type="Google" id="ProtNLM"/>
    </source>
</evidence>
<dbReference type="EMBL" id="LCMS01000004">
    <property type="protein sequence ID" value="KKU41347.1"/>
    <property type="molecule type" value="Genomic_DNA"/>
</dbReference>
<comment type="caution">
    <text evidence="1">The sequence shown here is derived from an EMBL/GenBank/DDBJ whole genome shotgun (WGS) entry which is preliminary data.</text>
</comment>
<dbReference type="AlphaFoldDB" id="A0A0G1Q945"/>
<dbReference type="SUPFAM" id="SSF56731">
    <property type="entry name" value="DNA primase core"/>
    <property type="match status" value="1"/>
</dbReference>
<dbReference type="STRING" id="1618994.UX57_C0004G0051"/>
<dbReference type="InterPro" id="IPR034154">
    <property type="entry name" value="TOPRIM_DnaG/twinkle"/>
</dbReference>
<reference evidence="1 2" key="1">
    <citation type="journal article" date="2015" name="Nature">
        <title>rRNA introns, odd ribosomes, and small enigmatic genomes across a large radiation of phyla.</title>
        <authorList>
            <person name="Brown C.T."/>
            <person name="Hug L.A."/>
            <person name="Thomas B.C."/>
            <person name="Sharon I."/>
            <person name="Castelle C.J."/>
            <person name="Singh A."/>
            <person name="Wilkins M.J."/>
            <person name="Williams K.H."/>
            <person name="Banfield J.F."/>
        </authorList>
    </citation>
    <scope>NUCLEOTIDE SEQUENCE [LARGE SCALE GENOMIC DNA]</scope>
</reference>
<dbReference type="PANTHER" id="PTHR12873">
    <property type="entry name" value="T7-LIKE MITOCHONDRIAL DNA HELICASE"/>
    <property type="match status" value="1"/>
</dbReference>
<gene>
    <name evidence="1" type="ORF">UX57_C0004G0051</name>
</gene>
<dbReference type="Gene3D" id="3.40.1360.10">
    <property type="match status" value="1"/>
</dbReference>
<dbReference type="InterPro" id="IPR036977">
    <property type="entry name" value="DNA_primase_Znf_CHC2"/>
</dbReference>
<dbReference type="Pfam" id="PF13155">
    <property type="entry name" value="Toprim_2"/>
    <property type="match status" value="1"/>
</dbReference>
<protein>
    <recommendedName>
        <fullName evidence="3">Toprim domain-containing protein</fullName>
    </recommendedName>
</protein>
<dbReference type="Gene3D" id="3.90.580.10">
    <property type="entry name" value="Zinc finger, CHC2-type domain"/>
    <property type="match status" value="1"/>
</dbReference>
<dbReference type="GO" id="GO:0043139">
    <property type="term" value="F:5'-3' DNA helicase activity"/>
    <property type="evidence" value="ECO:0007669"/>
    <property type="project" value="InterPro"/>
</dbReference>